<name>A0ABR9P997_9ACTN</name>
<accession>A0ABR9P997</accession>
<protein>
    <submittedName>
        <fullName evidence="2">DUF397 domain-containing protein</fullName>
    </submittedName>
</protein>
<keyword evidence="3" id="KW-1185">Reference proteome</keyword>
<organism evidence="2 3">
    <name type="scientific">Nocardiopsis coralli</name>
    <dbReference type="NCBI Taxonomy" id="2772213"/>
    <lineage>
        <taxon>Bacteria</taxon>
        <taxon>Bacillati</taxon>
        <taxon>Actinomycetota</taxon>
        <taxon>Actinomycetes</taxon>
        <taxon>Streptosporangiales</taxon>
        <taxon>Nocardiopsidaceae</taxon>
        <taxon>Nocardiopsis</taxon>
    </lineage>
</organism>
<feature type="domain" description="DUF397" evidence="1">
    <location>
        <begin position="21"/>
        <end position="53"/>
    </location>
</feature>
<dbReference type="InterPro" id="IPR007278">
    <property type="entry name" value="DUF397"/>
</dbReference>
<dbReference type="Proteomes" id="UP000806528">
    <property type="component" value="Unassembled WGS sequence"/>
</dbReference>
<sequence>MSGPGVFAAPPGRFCSAFEETPTAVALRDTQNREQGHLIFPTSEWASLLGDLRRPRA</sequence>
<evidence type="ECO:0000313" key="2">
    <source>
        <dbReference type="EMBL" id="MBE3000423.1"/>
    </source>
</evidence>
<evidence type="ECO:0000313" key="3">
    <source>
        <dbReference type="Proteomes" id="UP000806528"/>
    </source>
</evidence>
<comment type="caution">
    <text evidence="2">The sequence shown here is derived from an EMBL/GenBank/DDBJ whole genome shotgun (WGS) entry which is preliminary data.</text>
</comment>
<reference evidence="2 3" key="1">
    <citation type="submission" date="2020-09" db="EMBL/GenBank/DDBJ databases">
        <title>Diversity and distribution of actinomycetes associated with coral in the coast of Hainan.</title>
        <authorList>
            <person name="Li F."/>
        </authorList>
    </citation>
    <scope>NUCLEOTIDE SEQUENCE [LARGE SCALE GENOMIC DNA]</scope>
    <source>
        <strain evidence="2 3">HNM0947</strain>
    </source>
</reference>
<dbReference type="EMBL" id="JADBGI010000014">
    <property type="protein sequence ID" value="MBE3000423.1"/>
    <property type="molecule type" value="Genomic_DNA"/>
</dbReference>
<dbReference type="Pfam" id="PF04149">
    <property type="entry name" value="DUF397"/>
    <property type="match status" value="1"/>
</dbReference>
<evidence type="ECO:0000259" key="1">
    <source>
        <dbReference type="Pfam" id="PF04149"/>
    </source>
</evidence>
<gene>
    <name evidence="2" type="ORF">IDM40_17200</name>
</gene>
<proteinExistence type="predicted"/>